<protein>
    <submittedName>
        <fullName evidence="1">Uncharacterized protein</fullName>
    </submittedName>
</protein>
<dbReference type="Proteomes" id="UP000827872">
    <property type="component" value="Linkage Group LG04"/>
</dbReference>
<evidence type="ECO:0000313" key="2">
    <source>
        <dbReference type="Proteomes" id="UP000827872"/>
    </source>
</evidence>
<evidence type="ECO:0000313" key="1">
    <source>
        <dbReference type="EMBL" id="KAH8005507.1"/>
    </source>
</evidence>
<dbReference type="EMBL" id="CM037617">
    <property type="protein sequence ID" value="KAH8005507.1"/>
    <property type="molecule type" value="Genomic_DNA"/>
</dbReference>
<comment type="caution">
    <text evidence="1">The sequence shown here is derived from an EMBL/GenBank/DDBJ whole genome shotgun (WGS) entry which is preliminary data.</text>
</comment>
<reference evidence="1" key="1">
    <citation type="submission" date="2021-08" db="EMBL/GenBank/DDBJ databases">
        <title>The first chromosome-level gecko genome reveals the dynamic sex chromosomes of Neotropical dwarf geckos (Sphaerodactylidae: Sphaerodactylus).</title>
        <authorList>
            <person name="Pinto B.J."/>
            <person name="Keating S.E."/>
            <person name="Gamble T."/>
        </authorList>
    </citation>
    <scope>NUCLEOTIDE SEQUENCE</scope>
    <source>
        <strain evidence="1">TG3544</strain>
    </source>
</reference>
<sequence>MKISMAIFISASLKYRNLDSHLGAHAVPEPLCLWSQMPMPVCAERVELLLLTCTHFSSQDFLPRPLKTHFQITIHISHLEHALTVCQNPQSGACTKRITAKVNVMQQT</sequence>
<accession>A0ACB8FJJ8</accession>
<name>A0ACB8FJJ8_9SAUR</name>
<keyword evidence="2" id="KW-1185">Reference proteome</keyword>
<organism evidence="1 2">
    <name type="scientific">Sphaerodactylus townsendi</name>
    <dbReference type="NCBI Taxonomy" id="933632"/>
    <lineage>
        <taxon>Eukaryota</taxon>
        <taxon>Metazoa</taxon>
        <taxon>Chordata</taxon>
        <taxon>Craniata</taxon>
        <taxon>Vertebrata</taxon>
        <taxon>Euteleostomi</taxon>
        <taxon>Lepidosauria</taxon>
        <taxon>Squamata</taxon>
        <taxon>Bifurcata</taxon>
        <taxon>Gekkota</taxon>
        <taxon>Sphaerodactylidae</taxon>
        <taxon>Sphaerodactylus</taxon>
    </lineage>
</organism>
<proteinExistence type="predicted"/>
<gene>
    <name evidence="1" type="ORF">K3G42_029456</name>
</gene>